<gene>
    <name evidence="3" type="ORF">N7472_001048</name>
</gene>
<dbReference type="InterPro" id="IPR016135">
    <property type="entry name" value="UBQ-conjugating_enzyme/RWD"/>
</dbReference>
<reference evidence="3" key="1">
    <citation type="submission" date="2022-11" db="EMBL/GenBank/DDBJ databases">
        <authorList>
            <person name="Petersen C."/>
        </authorList>
    </citation>
    <scope>NUCLEOTIDE SEQUENCE</scope>
    <source>
        <strain evidence="3">IBT 16849</strain>
    </source>
</reference>
<evidence type="ECO:0000313" key="3">
    <source>
        <dbReference type="EMBL" id="KAJ5210909.1"/>
    </source>
</evidence>
<sequence length="166" mass="18775">MAPKRINTRQRLMTELMSCQEENETYLYLRLVNDEDLLHWEAVLKGPNGTPYEGGLWHLNITIPPDYPYAPPNIRFTTKIVHPNIEFQTGKICLSLLDSEWSPAGAGGLSGTLTTIQQLLMDPNLDSPLNPDIAVLLRNGDFAAWESFVQYWTETERWEGGLSAGR</sequence>
<dbReference type="SMART" id="SM00212">
    <property type="entry name" value="UBCc"/>
    <property type="match status" value="1"/>
</dbReference>
<dbReference type="InterPro" id="IPR050113">
    <property type="entry name" value="Ub_conjugating_enzyme"/>
</dbReference>
<evidence type="ECO:0000259" key="2">
    <source>
        <dbReference type="PROSITE" id="PS50127"/>
    </source>
</evidence>
<dbReference type="InterPro" id="IPR000608">
    <property type="entry name" value="UBC"/>
</dbReference>
<dbReference type="AlphaFoldDB" id="A0A9W9N179"/>
<dbReference type="CDD" id="cd23812">
    <property type="entry name" value="UBCc_ScPEX4-like"/>
    <property type="match status" value="1"/>
</dbReference>
<dbReference type="EMBL" id="JAPQKP010000001">
    <property type="protein sequence ID" value="KAJ5210909.1"/>
    <property type="molecule type" value="Genomic_DNA"/>
</dbReference>
<dbReference type="PANTHER" id="PTHR24067">
    <property type="entry name" value="UBIQUITIN-CONJUGATING ENZYME E2"/>
    <property type="match status" value="1"/>
</dbReference>
<comment type="caution">
    <text evidence="3">The sequence shown here is derived from an EMBL/GenBank/DDBJ whole genome shotgun (WGS) entry which is preliminary data.</text>
</comment>
<dbReference type="Proteomes" id="UP001150879">
    <property type="component" value="Unassembled WGS sequence"/>
</dbReference>
<proteinExistence type="predicted"/>
<dbReference type="Pfam" id="PF00179">
    <property type="entry name" value="UQ_con"/>
    <property type="match status" value="1"/>
</dbReference>
<organism evidence="3 4">
    <name type="scientific">Penicillium cf. griseofulvum</name>
    <dbReference type="NCBI Taxonomy" id="2972120"/>
    <lineage>
        <taxon>Eukaryota</taxon>
        <taxon>Fungi</taxon>
        <taxon>Dikarya</taxon>
        <taxon>Ascomycota</taxon>
        <taxon>Pezizomycotina</taxon>
        <taxon>Eurotiomycetes</taxon>
        <taxon>Eurotiomycetidae</taxon>
        <taxon>Eurotiales</taxon>
        <taxon>Aspergillaceae</taxon>
        <taxon>Penicillium</taxon>
    </lineage>
</organism>
<accession>A0A9W9N179</accession>
<dbReference type="SUPFAM" id="SSF54495">
    <property type="entry name" value="UBC-like"/>
    <property type="match status" value="1"/>
</dbReference>
<feature type="domain" description="UBC core" evidence="2">
    <location>
        <begin position="7"/>
        <end position="158"/>
    </location>
</feature>
<keyword evidence="4" id="KW-1185">Reference proteome</keyword>
<name>A0A9W9N179_9EURO</name>
<dbReference type="OrthoDB" id="9973183at2759"/>
<evidence type="ECO:0000256" key="1">
    <source>
        <dbReference type="ARBA" id="ARBA00022786"/>
    </source>
</evidence>
<protein>
    <submittedName>
        <fullName evidence="3">Ubiquitin-conjugating enzyme E2</fullName>
    </submittedName>
</protein>
<dbReference type="PROSITE" id="PS50127">
    <property type="entry name" value="UBC_2"/>
    <property type="match status" value="1"/>
</dbReference>
<dbReference type="Gene3D" id="3.10.110.10">
    <property type="entry name" value="Ubiquitin Conjugating Enzyme"/>
    <property type="match status" value="1"/>
</dbReference>
<evidence type="ECO:0000313" key="4">
    <source>
        <dbReference type="Proteomes" id="UP001150879"/>
    </source>
</evidence>
<reference evidence="3" key="2">
    <citation type="journal article" date="2023" name="IMA Fungus">
        <title>Comparative genomic study of the Penicillium genus elucidates a diverse pangenome and 15 lateral gene transfer events.</title>
        <authorList>
            <person name="Petersen C."/>
            <person name="Sorensen T."/>
            <person name="Nielsen M.R."/>
            <person name="Sondergaard T.E."/>
            <person name="Sorensen J.L."/>
            <person name="Fitzpatrick D.A."/>
            <person name="Frisvad J.C."/>
            <person name="Nielsen K.L."/>
        </authorList>
    </citation>
    <scope>NUCLEOTIDE SEQUENCE</scope>
    <source>
        <strain evidence="3">IBT 16849</strain>
    </source>
</reference>
<keyword evidence="1" id="KW-0833">Ubl conjugation pathway</keyword>